<feature type="binding site" evidence="11">
    <location>
        <position position="121"/>
    </location>
    <ligand>
        <name>FMN</name>
        <dbReference type="ChEBI" id="CHEBI:58210"/>
    </ligand>
</feature>
<evidence type="ECO:0000259" key="12">
    <source>
        <dbReference type="Pfam" id="PF01070"/>
    </source>
</evidence>
<keyword evidence="8 11" id="KW-0414">Isoprene biosynthesis</keyword>
<evidence type="ECO:0000256" key="7">
    <source>
        <dbReference type="ARBA" id="ARBA00022857"/>
    </source>
</evidence>
<feature type="binding site" evidence="11">
    <location>
        <position position="213"/>
    </location>
    <ligand>
        <name>FMN</name>
        <dbReference type="ChEBI" id="CHEBI:58210"/>
    </ligand>
</feature>
<accession>K8DZ78</accession>
<dbReference type="Pfam" id="PF01070">
    <property type="entry name" value="FMN_dh"/>
    <property type="match status" value="1"/>
</dbReference>
<proteinExistence type="inferred from homology"/>
<comment type="function">
    <text evidence="11">Involved in the biosynthesis of isoprenoids. Catalyzes the 1,3-allylic rearrangement of the homoallylic substrate isopentenyl (IPP) to its allylic isomer, dimethylallyl diphosphate (DMAPP).</text>
</comment>
<feature type="binding site" evidence="11">
    <location>
        <begin position="92"/>
        <end position="94"/>
    </location>
    <ligand>
        <name>substrate</name>
    </ligand>
</feature>
<dbReference type="GO" id="GO:0004452">
    <property type="term" value="F:isopentenyl-diphosphate delta-isomerase activity"/>
    <property type="evidence" value="ECO:0007669"/>
    <property type="project" value="UniProtKB-UniRule"/>
</dbReference>
<feature type="binding site" evidence="11">
    <location>
        <position position="152"/>
    </location>
    <ligand>
        <name>Mg(2+)</name>
        <dbReference type="ChEBI" id="CHEBI:18420"/>
    </ligand>
</feature>
<evidence type="ECO:0000256" key="3">
    <source>
        <dbReference type="ARBA" id="ARBA00022630"/>
    </source>
</evidence>
<comment type="catalytic activity">
    <reaction evidence="11">
        <text>isopentenyl diphosphate = dimethylallyl diphosphate</text>
        <dbReference type="Rhea" id="RHEA:23284"/>
        <dbReference type="ChEBI" id="CHEBI:57623"/>
        <dbReference type="ChEBI" id="CHEBI:128769"/>
        <dbReference type="EC" id="5.3.3.2"/>
    </reaction>
</comment>
<dbReference type="NCBIfam" id="TIGR02151">
    <property type="entry name" value="IPP_isom_2"/>
    <property type="match status" value="1"/>
</dbReference>
<keyword evidence="7 11" id="KW-0521">NADP</keyword>
<evidence type="ECO:0000256" key="8">
    <source>
        <dbReference type="ARBA" id="ARBA00023229"/>
    </source>
</evidence>
<dbReference type="InterPro" id="IPR000262">
    <property type="entry name" value="FMN-dep_DH"/>
</dbReference>
<keyword evidence="3 11" id="KW-0285">Flavoprotein</keyword>
<dbReference type="SUPFAM" id="SSF51395">
    <property type="entry name" value="FMN-linked oxidoreductases"/>
    <property type="match status" value="1"/>
</dbReference>
<dbReference type="OrthoDB" id="9795032at2"/>
<comment type="subunit">
    <text evidence="10 11">Homooctamer. Dimer of tetramers.</text>
</comment>
<evidence type="ECO:0000256" key="4">
    <source>
        <dbReference type="ARBA" id="ARBA00022643"/>
    </source>
</evidence>
<keyword evidence="2 11" id="KW-0963">Cytoplasm</keyword>
<dbReference type="GO" id="GO:0070402">
    <property type="term" value="F:NADPH binding"/>
    <property type="evidence" value="ECO:0007669"/>
    <property type="project" value="UniProtKB-UniRule"/>
</dbReference>
<dbReference type="PIRSF" id="PIRSF003314">
    <property type="entry name" value="IPP_isomerase"/>
    <property type="match status" value="1"/>
</dbReference>
<dbReference type="InterPro" id="IPR011179">
    <property type="entry name" value="IPdP_isomerase"/>
</dbReference>
<dbReference type="PANTHER" id="PTHR43665:SF1">
    <property type="entry name" value="ISOPENTENYL-DIPHOSPHATE DELTA-ISOMERASE"/>
    <property type="match status" value="1"/>
</dbReference>
<feature type="binding site" evidence="11">
    <location>
        <position position="92"/>
    </location>
    <ligand>
        <name>FMN</name>
        <dbReference type="ChEBI" id="CHEBI:58210"/>
    </ligand>
</feature>
<keyword evidence="6 11" id="KW-0460">Magnesium</keyword>
<dbReference type="eggNOG" id="COG1304">
    <property type="taxonomic scope" value="Bacteria"/>
</dbReference>
<feature type="binding site" evidence="11">
    <location>
        <position position="151"/>
    </location>
    <ligand>
        <name>substrate</name>
    </ligand>
</feature>
<comment type="cofactor">
    <cofactor evidence="1 11">
        <name>FMN</name>
        <dbReference type="ChEBI" id="CHEBI:58210"/>
    </cofactor>
</comment>
<evidence type="ECO:0000256" key="5">
    <source>
        <dbReference type="ARBA" id="ARBA00022723"/>
    </source>
</evidence>
<dbReference type="AlphaFoldDB" id="K8DZ78"/>
<feature type="binding site" evidence="11">
    <location>
        <begin position="5"/>
        <end position="6"/>
    </location>
    <ligand>
        <name>substrate</name>
    </ligand>
</feature>
<dbReference type="Proteomes" id="UP000009315">
    <property type="component" value="Unassembled WGS sequence"/>
</dbReference>
<dbReference type="GO" id="GO:0005737">
    <property type="term" value="C:cytoplasm"/>
    <property type="evidence" value="ECO:0007669"/>
    <property type="project" value="UniProtKB-SubCell"/>
</dbReference>
<evidence type="ECO:0000256" key="9">
    <source>
        <dbReference type="ARBA" id="ARBA00023235"/>
    </source>
</evidence>
<evidence type="ECO:0000256" key="1">
    <source>
        <dbReference type="ARBA" id="ARBA00001917"/>
    </source>
</evidence>
<dbReference type="EMBL" id="CAOS01000009">
    <property type="protein sequence ID" value="CCO08225.1"/>
    <property type="molecule type" value="Genomic_DNA"/>
</dbReference>
<evidence type="ECO:0000256" key="10">
    <source>
        <dbReference type="ARBA" id="ARBA00025810"/>
    </source>
</evidence>
<dbReference type="InterPro" id="IPR013785">
    <property type="entry name" value="Aldolase_TIM"/>
</dbReference>
<dbReference type="GO" id="GO:0008299">
    <property type="term" value="P:isoprenoid biosynthetic process"/>
    <property type="evidence" value="ECO:0007669"/>
    <property type="project" value="UniProtKB-UniRule"/>
</dbReference>
<comment type="cofactor">
    <cofactor evidence="11">
        <name>Mg(2+)</name>
        <dbReference type="ChEBI" id="CHEBI:18420"/>
    </cofactor>
</comment>
<keyword evidence="4 11" id="KW-0288">FMN</keyword>
<dbReference type="PANTHER" id="PTHR43665">
    <property type="entry name" value="ISOPENTENYL-DIPHOSPHATE DELTA-ISOMERASE"/>
    <property type="match status" value="1"/>
</dbReference>
<feature type="binding site" evidence="11">
    <location>
        <begin position="257"/>
        <end position="259"/>
    </location>
    <ligand>
        <name>FMN</name>
        <dbReference type="ChEBI" id="CHEBI:58210"/>
    </ligand>
</feature>
<evidence type="ECO:0000313" key="13">
    <source>
        <dbReference type="EMBL" id="CCO08225.1"/>
    </source>
</evidence>
<feature type="domain" description="FMN-dependent dehydrogenase" evidence="12">
    <location>
        <begin position="166"/>
        <end position="321"/>
    </location>
</feature>
<dbReference type="RefSeq" id="WP_008411531.1">
    <property type="nucleotide sequence ID" value="NZ_CAOS01000009.1"/>
</dbReference>
<dbReference type="GO" id="GO:0000287">
    <property type="term" value="F:magnesium ion binding"/>
    <property type="evidence" value="ECO:0007669"/>
    <property type="project" value="UniProtKB-UniRule"/>
</dbReference>
<comment type="cofactor">
    <cofactor evidence="11">
        <name>NADPH</name>
        <dbReference type="ChEBI" id="CHEBI:57783"/>
    </cofactor>
</comment>
<feature type="binding site" evidence="11">
    <location>
        <begin position="278"/>
        <end position="279"/>
    </location>
    <ligand>
        <name>FMN</name>
        <dbReference type="ChEBI" id="CHEBI:58210"/>
    </ligand>
</feature>
<evidence type="ECO:0000256" key="11">
    <source>
        <dbReference type="HAMAP-Rule" id="MF_00354"/>
    </source>
</evidence>
<dbReference type="EC" id="5.3.3.2" evidence="11"/>
<comment type="caution">
    <text evidence="11">Lacks conserved residue(s) required for the propagation of feature annotation.</text>
</comment>
<organism evidence="13 14">
    <name type="scientific">Desulforamulus hydrothermalis Lam5 = DSM 18033</name>
    <dbReference type="NCBI Taxonomy" id="1121428"/>
    <lineage>
        <taxon>Bacteria</taxon>
        <taxon>Bacillati</taxon>
        <taxon>Bacillota</taxon>
        <taxon>Clostridia</taxon>
        <taxon>Eubacteriales</taxon>
        <taxon>Peptococcaceae</taxon>
        <taxon>Desulforamulus</taxon>
    </lineage>
</organism>
<evidence type="ECO:0000313" key="14">
    <source>
        <dbReference type="Proteomes" id="UP000009315"/>
    </source>
</evidence>
<dbReference type="HAMAP" id="MF_00354">
    <property type="entry name" value="Idi_2"/>
    <property type="match status" value="1"/>
</dbReference>
<name>K8DZ78_9FIRM</name>
<dbReference type="Gene3D" id="3.20.20.70">
    <property type="entry name" value="Aldolase class I"/>
    <property type="match status" value="1"/>
</dbReference>
<evidence type="ECO:0000256" key="6">
    <source>
        <dbReference type="ARBA" id="ARBA00022842"/>
    </source>
</evidence>
<keyword evidence="14" id="KW-1185">Reference proteome</keyword>
<keyword evidence="5 11" id="KW-0479">Metal-binding</keyword>
<dbReference type="GO" id="GO:0016491">
    <property type="term" value="F:oxidoreductase activity"/>
    <property type="evidence" value="ECO:0007669"/>
    <property type="project" value="InterPro"/>
</dbReference>
<evidence type="ECO:0000256" key="2">
    <source>
        <dbReference type="ARBA" id="ARBA00022490"/>
    </source>
</evidence>
<feature type="binding site" evidence="11">
    <location>
        <position position="183"/>
    </location>
    <ligand>
        <name>FMN</name>
        <dbReference type="ChEBI" id="CHEBI:58210"/>
    </ligand>
</feature>
<gene>
    <name evidence="11 13" type="primary">fni</name>
    <name evidence="13" type="ORF">DESHY_20094</name>
</gene>
<keyword evidence="9 11" id="KW-0413">Isomerase</keyword>
<comment type="subcellular location">
    <subcellularLocation>
        <location evidence="11">Cytoplasm</location>
    </subcellularLocation>
</comment>
<protein>
    <recommendedName>
        <fullName evidence="11">Isopentenyl-diphosphate delta-isomerase</fullName>
        <shortName evidence="11">IPP isomerase</shortName>
        <ecNumber evidence="11">5.3.3.2</ecNumber>
    </recommendedName>
    <alternativeName>
        <fullName evidence="11">Isopentenyl diphosphate:dimethylallyl diphosphate isomerase</fullName>
    </alternativeName>
    <alternativeName>
        <fullName evidence="11">Isopentenyl pyrophosphate isomerase</fullName>
    </alternativeName>
    <alternativeName>
        <fullName evidence="11">Type 2 isopentenyl diphosphate isomerase</fullName>
        <shortName evidence="11">IDI-2</shortName>
    </alternativeName>
</protein>
<dbReference type="CDD" id="cd02811">
    <property type="entry name" value="IDI-2_FMN"/>
    <property type="match status" value="1"/>
</dbReference>
<comment type="caution">
    <text evidence="13">The sequence shown here is derived from an EMBL/GenBank/DDBJ whole genome shotgun (WGS) entry which is preliminary data.</text>
</comment>
<reference evidence="13 14" key="1">
    <citation type="journal article" date="2013" name="Genome Announc.">
        <title>Genome Sequence of the Sulfate-Reducing Bacterium Desulfotomaculum hydrothermale Lam5(T).</title>
        <authorList>
            <person name="Amin O."/>
            <person name="Fardeau M.L."/>
            <person name="Valette O."/>
            <person name="Hirschler-Rea A."/>
            <person name="Barbe V."/>
            <person name="Medigue C."/>
            <person name="Vacherie B."/>
            <person name="Ollivier B."/>
            <person name="Bertin P.N."/>
            <person name="Dolla A."/>
        </authorList>
    </citation>
    <scope>NUCLEOTIDE SEQUENCE [LARGE SCALE GENOMIC DNA]</scope>
    <source>
        <strain evidence="14">Lam5 / DSM 18033</strain>
    </source>
</reference>
<feature type="binding site" evidence="11">
    <location>
        <begin position="62"/>
        <end position="64"/>
    </location>
    <ligand>
        <name>FMN</name>
        <dbReference type="ChEBI" id="CHEBI:58210"/>
    </ligand>
</feature>
<comment type="similarity">
    <text evidence="11">Belongs to the IPP isomerase type 2 family.</text>
</comment>
<sequence length="351" mass="38265">MRLNRKLEHIEFSLRQKNNEGATGFSDITLLHNPLPQLNWDEVDTSCAFLGQRLKAPLLINAMTGGHPQLESINRSLAAAAAAAGVALAVGSQRAALEDCSTRSSFTVVREVNPHGVILANLGAGCTLAEAKEAVDMIKADAIQLHLNAPQELAMEEGDRKFRGVLENIRLLAQNLEVPVIVKEVGFGMPKETIRRLVQAGVRHIDIGGAGGTDFIAIEQARAGKEAVYSWGIPTAVSLLEGLAEGNHDIQLIASGGIRNAIDSVKALVLGCFLVGMARPLLEIVIQESERSLIQYLKKYIEEIRRLMLMLGARTVQDLKKVPVVINGPTYHWMCRRGIPVDHYARRQGLL</sequence>
<dbReference type="GO" id="GO:0010181">
    <property type="term" value="F:FMN binding"/>
    <property type="evidence" value="ECO:0007669"/>
    <property type="project" value="UniProtKB-UniRule"/>
</dbReference>
<dbReference type="STRING" id="1121428.DESHY_20094"/>